<comment type="similarity">
    <text evidence="10">Belongs to the YjjX NTPase family.</text>
</comment>
<comment type="caution">
    <text evidence="12">The sequence shown here is derived from an EMBL/GenBank/DDBJ whole genome shotgun (WGS) entry which is preliminary data.</text>
</comment>
<evidence type="ECO:0000256" key="7">
    <source>
        <dbReference type="ARBA" id="ARBA00023211"/>
    </source>
</evidence>
<evidence type="ECO:0000256" key="1">
    <source>
        <dbReference type="ARBA" id="ARBA00001936"/>
    </source>
</evidence>
<comment type="cofactor">
    <cofactor evidence="1">
        <name>Mn(2+)</name>
        <dbReference type="ChEBI" id="CHEBI:29035"/>
    </cofactor>
</comment>
<dbReference type="InterPro" id="IPR050299">
    <property type="entry name" value="YjjX_NTPase"/>
</dbReference>
<keyword evidence="13" id="KW-1185">Reference proteome</keyword>
<evidence type="ECO:0000313" key="12">
    <source>
        <dbReference type="EMBL" id="MCW8109039.1"/>
    </source>
</evidence>
<dbReference type="Pfam" id="PF01931">
    <property type="entry name" value="NTPase_I-T"/>
    <property type="match status" value="1"/>
</dbReference>
<keyword evidence="2 10" id="KW-0479">Metal-binding</keyword>
<evidence type="ECO:0000259" key="11">
    <source>
        <dbReference type="Pfam" id="PF01931"/>
    </source>
</evidence>
<dbReference type="NCBIfam" id="TIGR00258">
    <property type="entry name" value="inosine/xanthosine triphosphatase"/>
    <property type="match status" value="1"/>
</dbReference>
<dbReference type="Proteomes" id="UP001142810">
    <property type="component" value="Unassembled WGS sequence"/>
</dbReference>
<evidence type="ECO:0000256" key="9">
    <source>
        <dbReference type="ARBA" id="ARBA00048781"/>
    </source>
</evidence>
<evidence type="ECO:0000256" key="3">
    <source>
        <dbReference type="ARBA" id="ARBA00022741"/>
    </source>
</evidence>
<comment type="caution">
    <text evidence="10">Lacks conserved residue(s) required for the propagation of feature annotation.</text>
</comment>
<dbReference type="RefSeq" id="WP_265617787.1">
    <property type="nucleotide sequence ID" value="NZ_JAPFRD010000011.1"/>
</dbReference>
<feature type="domain" description="Non-canonical purine NTP phosphatase/PRRC1" evidence="11">
    <location>
        <begin position="7"/>
        <end position="173"/>
    </location>
</feature>
<evidence type="ECO:0000256" key="4">
    <source>
        <dbReference type="ARBA" id="ARBA00022801"/>
    </source>
</evidence>
<dbReference type="InterPro" id="IPR002786">
    <property type="entry name" value="Non_canon_purine_NTPase"/>
</dbReference>
<evidence type="ECO:0000256" key="5">
    <source>
        <dbReference type="ARBA" id="ARBA00022842"/>
    </source>
</evidence>
<comment type="catalytic activity">
    <reaction evidence="8 10">
        <text>ITP + H2O = IDP + phosphate + H(+)</text>
        <dbReference type="Rhea" id="RHEA:28330"/>
        <dbReference type="ChEBI" id="CHEBI:15377"/>
        <dbReference type="ChEBI" id="CHEBI:15378"/>
        <dbReference type="ChEBI" id="CHEBI:43474"/>
        <dbReference type="ChEBI" id="CHEBI:58280"/>
        <dbReference type="ChEBI" id="CHEBI:61402"/>
        <dbReference type="EC" id="3.6.1.73"/>
    </reaction>
</comment>
<comment type="function">
    <text evidence="10">Phosphatase that hydrolyzes non-canonical purine nucleotides such as XTP and ITP to their respective diphosphate derivatives. Probably excludes non-canonical purines from DNA/RNA precursor pool, thus preventing their incorporation into DNA/RNA and avoiding chromosomal lesions.</text>
</comment>
<keyword evidence="6 10" id="KW-0546">Nucleotide metabolism</keyword>
<comment type="catalytic activity">
    <reaction evidence="9 10">
        <text>XTP + H2O = XDP + phosphate + H(+)</text>
        <dbReference type="Rhea" id="RHEA:28406"/>
        <dbReference type="ChEBI" id="CHEBI:15377"/>
        <dbReference type="ChEBI" id="CHEBI:15378"/>
        <dbReference type="ChEBI" id="CHEBI:43474"/>
        <dbReference type="ChEBI" id="CHEBI:59884"/>
        <dbReference type="ChEBI" id="CHEBI:61314"/>
        <dbReference type="EC" id="3.6.1.73"/>
    </reaction>
</comment>
<keyword evidence="3 10" id="KW-0547">Nucleotide-binding</keyword>
<evidence type="ECO:0000313" key="13">
    <source>
        <dbReference type="Proteomes" id="UP001142810"/>
    </source>
</evidence>
<dbReference type="InterPro" id="IPR029001">
    <property type="entry name" value="ITPase-like_fam"/>
</dbReference>
<dbReference type="InterPro" id="IPR026533">
    <property type="entry name" value="NTPase/PRRC1"/>
</dbReference>
<gene>
    <name evidence="12" type="primary">yjjX</name>
    <name evidence="12" type="ORF">OPS25_11085</name>
</gene>
<evidence type="ECO:0000256" key="2">
    <source>
        <dbReference type="ARBA" id="ARBA00022723"/>
    </source>
</evidence>
<keyword evidence="4 10" id="KW-0378">Hydrolase</keyword>
<evidence type="ECO:0000256" key="6">
    <source>
        <dbReference type="ARBA" id="ARBA00023080"/>
    </source>
</evidence>
<dbReference type="GO" id="GO:0016787">
    <property type="term" value="F:hydrolase activity"/>
    <property type="evidence" value="ECO:0007669"/>
    <property type="project" value="UniProtKB-KW"/>
</dbReference>
<dbReference type="EC" id="3.6.1.73" evidence="10"/>
<reference evidence="12" key="1">
    <citation type="submission" date="2022-11" db="EMBL/GenBank/DDBJ databases">
        <title>Alteromonas sp. nov., isolated from sea water of the Qingdao.</title>
        <authorList>
            <person name="Wang Q."/>
        </authorList>
    </citation>
    <scope>NUCLEOTIDE SEQUENCE</scope>
    <source>
        <strain evidence="12">ASW11-7</strain>
    </source>
</reference>
<dbReference type="HAMAP" id="MF_00648">
    <property type="entry name" value="Non_canon_purine_NTPase_YjjX"/>
    <property type="match status" value="1"/>
</dbReference>
<evidence type="ECO:0000256" key="8">
    <source>
        <dbReference type="ARBA" id="ARBA00048174"/>
    </source>
</evidence>
<feature type="binding site" evidence="10">
    <location>
        <position position="72"/>
    </location>
    <ligand>
        <name>Mg(2+)</name>
        <dbReference type="ChEBI" id="CHEBI:18420"/>
    </ligand>
</feature>
<accession>A0ABT3P8I8</accession>
<protein>
    <recommendedName>
        <fullName evidence="10">Inosine/xanthosine triphosphatase</fullName>
        <shortName evidence="10">ITPase/XTPase</shortName>
        <ecNumber evidence="10">3.6.1.73</ecNumber>
    </recommendedName>
    <alternativeName>
        <fullName evidence="10">Non-canonical purine NTP phosphatase</fullName>
    </alternativeName>
    <alternativeName>
        <fullName evidence="10">Non-standard purine NTP phosphatase</fullName>
    </alternativeName>
    <alternativeName>
        <fullName evidence="10">Nucleoside-triphosphate phosphatase</fullName>
        <shortName evidence="10">NTPase</shortName>
    </alternativeName>
</protein>
<keyword evidence="5 10" id="KW-0460">Magnesium</keyword>
<dbReference type="NCBIfam" id="NF003459">
    <property type="entry name" value="PRK05074.1"/>
    <property type="match status" value="1"/>
</dbReference>
<comment type="cofactor">
    <cofactor evidence="10">
        <name>Mg(2+)</name>
        <dbReference type="ChEBI" id="CHEBI:18420"/>
    </cofactor>
    <cofactor evidence="10">
        <name>Mn(2+)</name>
        <dbReference type="ChEBI" id="CHEBI:29035"/>
    </cofactor>
    <text evidence="10">Binds 1 divalent metal cation per subunit; can use either Mg(2+) or Mn(2+).</text>
</comment>
<name>A0ABT3P8I8_9ALTE</name>
<dbReference type="PANTHER" id="PTHR34699:SF2">
    <property type="entry name" value="NON-CANONICAL PURINE NTP PHOSPHATASE_PRRC1 DOMAIN-CONTAINING PROTEIN"/>
    <property type="match status" value="1"/>
</dbReference>
<dbReference type="SUPFAM" id="SSF52972">
    <property type="entry name" value="ITPase-like"/>
    <property type="match status" value="1"/>
</dbReference>
<comment type="subunit">
    <text evidence="10">Homodimer.</text>
</comment>
<dbReference type="PANTHER" id="PTHR34699">
    <property type="match status" value="1"/>
</dbReference>
<proteinExistence type="inferred from homology"/>
<keyword evidence="7 10" id="KW-0464">Manganese</keyword>
<evidence type="ECO:0000256" key="10">
    <source>
        <dbReference type="HAMAP-Rule" id="MF_00648"/>
    </source>
</evidence>
<organism evidence="12 13">
    <name type="scientific">Alteromonas aquimaris</name>
    <dbReference type="NCBI Taxonomy" id="2998417"/>
    <lineage>
        <taxon>Bacteria</taxon>
        <taxon>Pseudomonadati</taxon>
        <taxon>Pseudomonadota</taxon>
        <taxon>Gammaproteobacteria</taxon>
        <taxon>Alteromonadales</taxon>
        <taxon>Alteromonadaceae</taxon>
        <taxon>Alteromonas/Salinimonas group</taxon>
        <taxon>Alteromonas</taxon>
    </lineage>
</organism>
<dbReference type="Gene3D" id="3.90.950.10">
    <property type="match status" value="1"/>
</dbReference>
<sequence length="193" mass="20927">MKKLLVGSRNPIKVAAAKQAFMKAFSTQSLLAEGINSPSGVNRQPMSEAETRLGAINRVNAILEDSHLCVMETDWVVAIEGGAQQFVDGPATFAYIAIWHQHKWSIGRSANLPLPSPIYQALEQGQELGDVMDEYFGTSNVKQKGGAIGLLTNNLATRQSVYELAIILALSKFQHEIGCSPVTTVKILLMSAE</sequence>
<dbReference type="EMBL" id="JAPFRD010000011">
    <property type="protein sequence ID" value="MCW8109039.1"/>
    <property type="molecule type" value="Genomic_DNA"/>
</dbReference>